<accession>A0ACB9CXD6</accession>
<dbReference type="EMBL" id="CM042013">
    <property type="protein sequence ID" value="KAI3738910.1"/>
    <property type="molecule type" value="Genomic_DNA"/>
</dbReference>
<evidence type="ECO:0000313" key="1">
    <source>
        <dbReference type="EMBL" id="KAI3738910.1"/>
    </source>
</evidence>
<gene>
    <name evidence="1" type="ORF">L2E82_29175</name>
</gene>
<proteinExistence type="predicted"/>
<evidence type="ECO:0000313" key="2">
    <source>
        <dbReference type="Proteomes" id="UP001055811"/>
    </source>
</evidence>
<dbReference type="Proteomes" id="UP001055811">
    <property type="component" value="Linkage Group LG05"/>
</dbReference>
<comment type="caution">
    <text evidence="1">The sequence shown here is derived from an EMBL/GenBank/DDBJ whole genome shotgun (WGS) entry which is preliminary data.</text>
</comment>
<name>A0ACB9CXD6_CICIN</name>
<reference evidence="1 2" key="2">
    <citation type="journal article" date="2022" name="Mol. Ecol. Resour.">
        <title>The genomes of chicory, endive, great burdock and yacon provide insights into Asteraceae paleo-polyploidization history and plant inulin production.</title>
        <authorList>
            <person name="Fan W."/>
            <person name="Wang S."/>
            <person name="Wang H."/>
            <person name="Wang A."/>
            <person name="Jiang F."/>
            <person name="Liu H."/>
            <person name="Zhao H."/>
            <person name="Xu D."/>
            <person name="Zhang Y."/>
        </authorList>
    </citation>
    <scope>NUCLEOTIDE SEQUENCE [LARGE SCALE GENOMIC DNA]</scope>
    <source>
        <strain evidence="2">cv. Punajuju</strain>
        <tissue evidence="1">Leaves</tissue>
    </source>
</reference>
<protein>
    <submittedName>
        <fullName evidence="1">Uncharacterized protein</fullName>
    </submittedName>
</protein>
<keyword evidence="2" id="KW-1185">Reference proteome</keyword>
<reference evidence="2" key="1">
    <citation type="journal article" date="2022" name="Mol. Ecol. Resour.">
        <title>The genomes of chicory, endive, great burdock and yacon provide insights into Asteraceae palaeo-polyploidization history and plant inulin production.</title>
        <authorList>
            <person name="Fan W."/>
            <person name="Wang S."/>
            <person name="Wang H."/>
            <person name="Wang A."/>
            <person name="Jiang F."/>
            <person name="Liu H."/>
            <person name="Zhao H."/>
            <person name="Xu D."/>
            <person name="Zhang Y."/>
        </authorList>
    </citation>
    <scope>NUCLEOTIDE SEQUENCE [LARGE SCALE GENOMIC DNA]</scope>
    <source>
        <strain evidence="2">cv. Punajuju</strain>
    </source>
</reference>
<organism evidence="1 2">
    <name type="scientific">Cichorium intybus</name>
    <name type="common">Chicory</name>
    <dbReference type="NCBI Taxonomy" id="13427"/>
    <lineage>
        <taxon>Eukaryota</taxon>
        <taxon>Viridiplantae</taxon>
        <taxon>Streptophyta</taxon>
        <taxon>Embryophyta</taxon>
        <taxon>Tracheophyta</taxon>
        <taxon>Spermatophyta</taxon>
        <taxon>Magnoliopsida</taxon>
        <taxon>eudicotyledons</taxon>
        <taxon>Gunneridae</taxon>
        <taxon>Pentapetalae</taxon>
        <taxon>asterids</taxon>
        <taxon>campanulids</taxon>
        <taxon>Asterales</taxon>
        <taxon>Asteraceae</taxon>
        <taxon>Cichorioideae</taxon>
        <taxon>Cichorieae</taxon>
        <taxon>Cichoriinae</taxon>
        <taxon>Cichorium</taxon>
    </lineage>
</organism>
<sequence length="135" mass="14348">MASGNKQIGVFMIGLMLLFLGTTTVVVEGIECCQGHVTTCCMVMTPMPAFMPPMTPMPAVMPPMPAVMPPFLIPPIPAPAPVVYEKKVLAPIPAFMPPMPAFMPPFLIPPIPAPAAAPVGYEKKVLGRKGHTIIQ</sequence>